<organism evidence="1 2">
    <name type="scientific">Salipiger profundus</name>
    <dbReference type="NCBI Taxonomy" id="1229727"/>
    <lineage>
        <taxon>Bacteria</taxon>
        <taxon>Pseudomonadati</taxon>
        <taxon>Pseudomonadota</taxon>
        <taxon>Alphaproteobacteria</taxon>
        <taxon>Rhodobacterales</taxon>
        <taxon>Roseobacteraceae</taxon>
        <taxon>Salipiger</taxon>
    </lineage>
</organism>
<name>A0A1U7CZN5_9RHOB</name>
<dbReference type="Proteomes" id="UP000186559">
    <property type="component" value="Chromosome"/>
</dbReference>
<dbReference type="KEGG" id="tpro:Ga0080559_TMP504"/>
<accession>A0A1U7CZN5</accession>
<evidence type="ECO:0000313" key="2">
    <source>
        <dbReference type="Proteomes" id="UP000186559"/>
    </source>
</evidence>
<evidence type="ECO:0000313" key="1">
    <source>
        <dbReference type="EMBL" id="APX21300.1"/>
    </source>
</evidence>
<keyword evidence="2" id="KW-1185">Reference proteome</keyword>
<dbReference type="RefSeq" id="WP_128549279.1">
    <property type="nucleotide sequence ID" value="NZ_BMEW01000002.1"/>
</dbReference>
<dbReference type="EMBL" id="CP014796">
    <property type="protein sequence ID" value="APX21300.1"/>
    <property type="molecule type" value="Genomic_DNA"/>
</dbReference>
<dbReference type="AlphaFoldDB" id="A0A1U7CZN5"/>
<proteinExistence type="predicted"/>
<sequence>MSNGPTRFTEHEMLALCGSAIAKIDTRERRGTEKVTFEEIEALAAYVECTGGGIACQQAYHARLGAAQDAARAAGGAL</sequence>
<protein>
    <submittedName>
        <fullName evidence="1">Uncharacterized protein</fullName>
    </submittedName>
</protein>
<gene>
    <name evidence="1" type="ORF">Ga0080559_TMP504</name>
</gene>
<dbReference type="STRING" id="1229727.Ga0080559_TMP504"/>
<reference evidence="1 2" key="1">
    <citation type="submission" date="2016-03" db="EMBL/GenBank/DDBJ databases">
        <title>Deep-sea bacteria in the southern Pacific.</title>
        <authorList>
            <person name="Tang K."/>
        </authorList>
    </citation>
    <scope>NUCLEOTIDE SEQUENCE [LARGE SCALE GENOMIC DNA]</scope>
    <source>
        <strain evidence="1 2">JLT2016</strain>
    </source>
</reference>